<gene>
    <name evidence="2" type="ORF">PB01_14105</name>
</gene>
<feature type="transmembrane region" description="Helical" evidence="1">
    <location>
        <begin position="209"/>
        <end position="227"/>
    </location>
</feature>
<dbReference type="KEGG" id="psyo:PB01_14105"/>
<evidence type="ECO:0000313" key="2">
    <source>
        <dbReference type="EMBL" id="QFF99866.1"/>
    </source>
</evidence>
<proteinExistence type="predicted"/>
<feature type="transmembrane region" description="Helical" evidence="1">
    <location>
        <begin position="256"/>
        <end position="278"/>
    </location>
</feature>
<keyword evidence="3" id="KW-1185">Reference proteome</keyword>
<dbReference type="EMBL" id="CP031223">
    <property type="protein sequence ID" value="QFF99866.1"/>
    <property type="molecule type" value="Genomic_DNA"/>
</dbReference>
<evidence type="ECO:0008006" key="4">
    <source>
        <dbReference type="Google" id="ProtNLM"/>
    </source>
</evidence>
<accession>A0A5J6SPE5</accession>
<feature type="transmembrane region" description="Helical" evidence="1">
    <location>
        <begin position="105"/>
        <end position="122"/>
    </location>
</feature>
<feature type="transmembrane region" description="Helical" evidence="1">
    <location>
        <begin position="41"/>
        <end position="57"/>
    </location>
</feature>
<evidence type="ECO:0000256" key="1">
    <source>
        <dbReference type="SAM" id="Phobius"/>
    </source>
</evidence>
<dbReference type="AlphaFoldDB" id="A0A5J6SPE5"/>
<organism evidence="2 3">
    <name type="scientific">Psychrobacillus glaciei</name>
    <dbReference type="NCBI Taxonomy" id="2283160"/>
    <lineage>
        <taxon>Bacteria</taxon>
        <taxon>Bacillati</taxon>
        <taxon>Bacillota</taxon>
        <taxon>Bacilli</taxon>
        <taxon>Bacillales</taxon>
        <taxon>Bacillaceae</taxon>
        <taxon>Psychrobacillus</taxon>
    </lineage>
</organism>
<dbReference type="OrthoDB" id="1957056at2"/>
<sequence length="369" mass="44684">MLKDIMYILNYFAISWIFIAFFWILVSLVFRVKNNKSNFKVSIFITIISFSIFAFNYEPTLYTDLYRHYEILNLMRSYGTSFYYSNEIITSFLFSMVARTNYNELLPFLITIIRYSLFFFLLYKYIKTYKIESYYTKLFIFFYFAFFPLIESISGIRYYFAITVLAYALLNEFFFKKKLINKMLLFVPILIHTSSSMFLAIGFLNIRKFRYLVRFLLLSWTFFYLELAKILQNIGFGFTNTTANLLISYIEEDRTISLRLTIARLAILLLILIMFWMLKRRDQKNYMKNIKYYNYMELLLYFTIGSIFQSVFFQRNIFFIALMCMPLFFNTFHSKFISQKIKIIHIIFILILSIGMYLNQIYGLIFGYF</sequence>
<dbReference type="RefSeq" id="WP_151700765.1">
    <property type="nucleotide sequence ID" value="NZ_CP031223.1"/>
</dbReference>
<evidence type="ECO:0000313" key="3">
    <source>
        <dbReference type="Proteomes" id="UP000325517"/>
    </source>
</evidence>
<feature type="transmembrane region" description="Helical" evidence="1">
    <location>
        <begin position="134"/>
        <end position="150"/>
    </location>
</feature>
<reference evidence="2 3" key="1">
    <citation type="submission" date="2018-07" db="EMBL/GenBank/DDBJ databases">
        <title>Complete genome sequence of Psychrobacillus sp. PB01, isolated from iceberg, and comparative genome analysis of Psychrobacillus strains.</title>
        <authorList>
            <person name="Lee P.C."/>
        </authorList>
    </citation>
    <scope>NUCLEOTIDE SEQUENCE [LARGE SCALE GENOMIC DNA]</scope>
    <source>
        <strain evidence="2 3">PB01</strain>
    </source>
</reference>
<keyword evidence="1" id="KW-1133">Transmembrane helix</keyword>
<name>A0A5J6SPE5_9BACI</name>
<dbReference type="Proteomes" id="UP000325517">
    <property type="component" value="Chromosome"/>
</dbReference>
<feature type="transmembrane region" description="Helical" evidence="1">
    <location>
        <begin position="317"/>
        <end position="334"/>
    </location>
</feature>
<protein>
    <recommendedName>
        <fullName evidence="4">EpsG family protein</fullName>
    </recommendedName>
</protein>
<feature type="transmembrane region" description="Helical" evidence="1">
    <location>
        <begin position="6"/>
        <end position="29"/>
    </location>
</feature>
<feature type="transmembrane region" description="Helical" evidence="1">
    <location>
        <begin position="184"/>
        <end position="203"/>
    </location>
</feature>
<keyword evidence="1" id="KW-0812">Transmembrane</keyword>
<feature type="transmembrane region" description="Helical" evidence="1">
    <location>
        <begin position="346"/>
        <end position="368"/>
    </location>
</feature>
<keyword evidence="1" id="KW-0472">Membrane</keyword>
<feature type="transmembrane region" description="Helical" evidence="1">
    <location>
        <begin position="290"/>
        <end position="311"/>
    </location>
</feature>